<comment type="caution">
    <text evidence="2">The sequence shown here is derived from an EMBL/GenBank/DDBJ whole genome shotgun (WGS) entry which is preliminary data.</text>
</comment>
<organism evidence="2 3">
    <name type="scientific">Ceratitis capitata</name>
    <name type="common">Mediterranean fruit fly</name>
    <name type="synonym">Tephritis capitata</name>
    <dbReference type="NCBI Taxonomy" id="7213"/>
    <lineage>
        <taxon>Eukaryota</taxon>
        <taxon>Metazoa</taxon>
        <taxon>Ecdysozoa</taxon>
        <taxon>Arthropoda</taxon>
        <taxon>Hexapoda</taxon>
        <taxon>Insecta</taxon>
        <taxon>Pterygota</taxon>
        <taxon>Neoptera</taxon>
        <taxon>Endopterygota</taxon>
        <taxon>Diptera</taxon>
        <taxon>Brachycera</taxon>
        <taxon>Muscomorpha</taxon>
        <taxon>Tephritoidea</taxon>
        <taxon>Tephritidae</taxon>
        <taxon>Ceratitis</taxon>
        <taxon>Ceratitis</taxon>
    </lineage>
</organism>
<protein>
    <submittedName>
        <fullName evidence="2">(Mediterranean fruit fly) hypothetical protein</fullName>
    </submittedName>
</protein>
<evidence type="ECO:0000313" key="2">
    <source>
        <dbReference type="EMBL" id="CAD7013285.1"/>
    </source>
</evidence>
<accession>A0A811VBM3</accession>
<proteinExistence type="predicted"/>
<dbReference type="Proteomes" id="UP000606786">
    <property type="component" value="Unassembled WGS sequence"/>
</dbReference>
<name>A0A811VBM3_CERCA</name>
<dbReference type="EMBL" id="CAJHJT010000056">
    <property type="protein sequence ID" value="CAD7013285.1"/>
    <property type="molecule type" value="Genomic_DNA"/>
</dbReference>
<sequence>MYAQKLFLTTEIYLSSHTAPQLVKRKESTEAISSKTFQETPKEKGKNQQMSKAKKRNSITMKWHYFNHHGEMD</sequence>
<keyword evidence="3" id="KW-1185">Reference proteome</keyword>
<gene>
    <name evidence="2" type="ORF">CCAP1982_LOCUS21356</name>
</gene>
<reference evidence="2" key="1">
    <citation type="submission" date="2020-11" db="EMBL/GenBank/DDBJ databases">
        <authorList>
            <person name="Whitehead M."/>
        </authorList>
    </citation>
    <scope>NUCLEOTIDE SEQUENCE</scope>
    <source>
        <strain evidence="2">EGII</strain>
    </source>
</reference>
<feature type="region of interest" description="Disordered" evidence="1">
    <location>
        <begin position="25"/>
        <end position="56"/>
    </location>
</feature>
<feature type="compositionally biased region" description="Polar residues" evidence="1">
    <location>
        <begin position="30"/>
        <end position="39"/>
    </location>
</feature>
<dbReference type="AlphaFoldDB" id="A0A811VBM3"/>
<evidence type="ECO:0000256" key="1">
    <source>
        <dbReference type="SAM" id="MobiDB-lite"/>
    </source>
</evidence>
<evidence type="ECO:0000313" key="3">
    <source>
        <dbReference type="Proteomes" id="UP000606786"/>
    </source>
</evidence>